<dbReference type="OrthoDB" id="9049620at2759"/>
<evidence type="ECO:0000313" key="2">
    <source>
        <dbReference type="Proteomes" id="UP000000539"/>
    </source>
</evidence>
<dbReference type="Ensembl" id="ENSGALT00010003982.1">
    <property type="protein sequence ID" value="ENSGALP00010002281.1"/>
    <property type="gene ID" value="ENSGALG00010001729.1"/>
</dbReference>
<protein>
    <submittedName>
        <fullName evidence="1">Myelin oligodendrocyte glycoprotein</fullName>
    </submittedName>
</protein>
<proteinExistence type="predicted"/>
<reference evidence="1" key="2">
    <citation type="submission" date="2025-08" db="UniProtKB">
        <authorList>
            <consortium name="Ensembl"/>
        </authorList>
    </citation>
    <scope>IDENTIFICATION</scope>
    <source>
        <strain evidence="1">broiler</strain>
    </source>
</reference>
<reference evidence="1" key="3">
    <citation type="submission" date="2025-09" db="UniProtKB">
        <authorList>
            <consortium name="Ensembl"/>
        </authorList>
    </citation>
    <scope>IDENTIFICATION</scope>
    <source>
        <strain evidence="1">broiler</strain>
    </source>
</reference>
<organism evidence="1 2">
    <name type="scientific">Gallus gallus</name>
    <name type="common">Chicken</name>
    <dbReference type="NCBI Taxonomy" id="9031"/>
    <lineage>
        <taxon>Eukaryota</taxon>
        <taxon>Metazoa</taxon>
        <taxon>Chordata</taxon>
        <taxon>Craniata</taxon>
        <taxon>Vertebrata</taxon>
        <taxon>Euteleostomi</taxon>
        <taxon>Archelosauria</taxon>
        <taxon>Archosauria</taxon>
        <taxon>Dinosauria</taxon>
        <taxon>Saurischia</taxon>
        <taxon>Theropoda</taxon>
        <taxon>Coelurosauria</taxon>
        <taxon>Aves</taxon>
        <taxon>Neognathae</taxon>
        <taxon>Galloanserae</taxon>
        <taxon>Galliformes</taxon>
        <taxon>Phasianidae</taxon>
        <taxon>Phasianinae</taxon>
        <taxon>Gallus</taxon>
    </lineage>
</organism>
<dbReference type="GeneTree" id="ENSGT00940000153527"/>
<gene>
    <name evidence="1" type="primary">MOG</name>
</gene>
<name>A0A8V0XCU5_CHICK</name>
<keyword evidence="2" id="KW-1185">Reference proteome</keyword>
<accession>A0A8V0XCU5</accession>
<evidence type="ECO:0000313" key="1">
    <source>
        <dbReference type="Ensembl" id="ENSGALP00010002281.1"/>
    </source>
</evidence>
<sequence length="79" mass="8852">MELTEDWRVLGLCDVLGPWDELGPWDMLGTWDVSGPWDASILVDPLAKIFLSTFLPMGLIPSRGQSDHLPLNKTKRFGV</sequence>
<dbReference type="Proteomes" id="UP000000539">
    <property type="component" value="Chromosome 2"/>
</dbReference>
<reference evidence="1" key="1">
    <citation type="submission" date="2020-11" db="EMBL/GenBank/DDBJ databases">
        <title>Gallus gallus (Chicken) genome, bGalGal1, GRCg7b, maternal haplotype autosomes + Z &amp; W.</title>
        <authorList>
            <person name="Warren W."/>
            <person name="Formenti G."/>
            <person name="Fedrigo O."/>
            <person name="Haase B."/>
            <person name="Mountcastle J."/>
            <person name="Balacco J."/>
            <person name="Tracey A."/>
            <person name="Schneider V."/>
            <person name="Okimoto R."/>
            <person name="Cheng H."/>
            <person name="Hawken R."/>
            <person name="Howe K."/>
            <person name="Jarvis E.D."/>
        </authorList>
    </citation>
    <scope>NUCLEOTIDE SEQUENCE [LARGE SCALE GENOMIC DNA]</scope>
    <source>
        <strain evidence="1">Broiler</strain>
    </source>
</reference>
<dbReference type="AlphaFoldDB" id="A0A8V0XCU5"/>